<keyword evidence="5" id="KW-1185">Reference proteome</keyword>
<organism evidence="4 5">
    <name type="scientific">Sanguibacter gelidistatuariae</name>
    <dbReference type="NCBI Taxonomy" id="1814289"/>
    <lineage>
        <taxon>Bacteria</taxon>
        <taxon>Bacillati</taxon>
        <taxon>Actinomycetota</taxon>
        <taxon>Actinomycetes</taxon>
        <taxon>Micrococcales</taxon>
        <taxon>Sanguibacteraceae</taxon>
        <taxon>Sanguibacter</taxon>
    </lineage>
</organism>
<keyword evidence="4" id="KW-0966">Cell projection</keyword>
<evidence type="ECO:0000256" key="2">
    <source>
        <dbReference type="ARBA" id="ARBA00022795"/>
    </source>
</evidence>
<protein>
    <submittedName>
        <fullName evidence="4">Flagellar basal-body rod modification protein FlgD</fullName>
    </submittedName>
</protein>
<accession>A0A1G6PX62</accession>
<dbReference type="RefSeq" id="WP_093183475.1">
    <property type="nucleotide sequence ID" value="NZ_FMYH01000004.1"/>
</dbReference>
<evidence type="ECO:0000256" key="3">
    <source>
        <dbReference type="SAM" id="MobiDB-lite"/>
    </source>
</evidence>
<keyword evidence="2" id="KW-1005">Bacterial flagellum biogenesis</keyword>
<evidence type="ECO:0000313" key="5">
    <source>
        <dbReference type="Proteomes" id="UP000199039"/>
    </source>
</evidence>
<dbReference type="InterPro" id="IPR005648">
    <property type="entry name" value="FlgD"/>
</dbReference>
<evidence type="ECO:0000256" key="1">
    <source>
        <dbReference type="ARBA" id="ARBA00010577"/>
    </source>
</evidence>
<dbReference type="Pfam" id="PF03963">
    <property type="entry name" value="FlgD"/>
    <property type="match status" value="1"/>
</dbReference>
<dbReference type="EMBL" id="FMYH01000004">
    <property type="protein sequence ID" value="SDC84782.1"/>
    <property type="molecule type" value="Genomic_DNA"/>
</dbReference>
<feature type="compositionally biased region" description="Acidic residues" evidence="3">
    <location>
        <begin position="155"/>
        <end position="168"/>
    </location>
</feature>
<gene>
    <name evidence="4" type="ORF">SAMN05216410_2382</name>
</gene>
<keyword evidence="4" id="KW-0969">Cilium</keyword>
<dbReference type="STRING" id="1814289.SAMN05216410_2382"/>
<keyword evidence="4" id="KW-0282">Flagellum</keyword>
<dbReference type="OrthoDB" id="9785233at2"/>
<proteinExistence type="inferred from homology"/>
<dbReference type="Proteomes" id="UP000199039">
    <property type="component" value="Unassembled WGS sequence"/>
</dbReference>
<sequence length="168" mass="17495">MPIDTTMTTPVDTTSVKNATGLYTGSAGVRDPKKSLDSETFLTLLVAQLKYQDPSSPMDTNEMMAQTTQLASMEQLTRLNTTMGESFALQMRDTASSLIGKQVTYTGDDGKTVSGIASSVSYKYSVPLVTVGGKEITLDAVASVRPAGAAADPADPADPDDSSDSAAA</sequence>
<reference evidence="4 5" key="1">
    <citation type="submission" date="2016-09" db="EMBL/GenBank/DDBJ databases">
        <authorList>
            <person name="Capua I."/>
            <person name="De Benedictis P."/>
            <person name="Joannis T."/>
            <person name="Lombin L.H."/>
            <person name="Cattoli G."/>
        </authorList>
    </citation>
    <scope>NUCLEOTIDE SEQUENCE [LARGE SCALE GENOMIC DNA]</scope>
    <source>
        <strain evidence="4 5">ISLP-3</strain>
    </source>
</reference>
<evidence type="ECO:0000313" key="4">
    <source>
        <dbReference type="EMBL" id="SDC84782.1"/>
    </source>
</evidence>
<comment type="similarity">
    <text evidence="1">Belongs to the FlgD family.</text>
</comment>
<dbReference type="GO" id="GO:0044781">
    <property type="term" value="P:bacterial-type flagellum organization"/>
    <property type="evidence" value="ECO:0007669"/>
    <property type="project" value="UniProtKB-KW"/>
</dbReference>
<feature type="region of interest" description="Disordered" evidence="3">
    <location>
        <begin position="146"/>
        <end position="168"/>
    </location>
</feature>
<name>A0A1G6PX62_9MICO</name>
<dbReference type="AlphaFoldDB" id="A0A1G6PX62"/>